<proteinExistence type="predicted"/>
<comment type="caution">
    <text evidence="1">The sequence shown here is derived from an EMBL/GenBank/DDBJ whole genome shotgun (WGS) entry which is preliminary data.</text>
</comment>
<gene>
    <name evidence="1" type="ORF">CSA09_03325</name>
</gene>
<name>A0A2G6PEW5_9GAMM</name>
<reference evidence="1 2" key="1">
    <citation type="submission" date="2017-10" db="EMBL/GenBank/DDBJ databases">
        <title>Novel microbial diversity and functional potential in the marine mammal oral microbiome.</title>
        <authorList>
            <person name="Dudek N.K."/>
            <person name="Sun C.L."/>
            <person name="Burstein D."/>
            <person name="Kantor R.S."/>
            <person name="Aliaga Goltsman D.S."/>
            <person name="Bik E.M."/>
            <person name="Thomas B.C."/>
            <person name="Banfield J.F."/>
            <person name="Relman D.A."/>
        </authorList>
    </citation>
    <scope>NUCLEOTIDE SEQUENCE [LARGE SCALE GENOMIC DNA]</scope>
    <source>
        <strain evidence="1">DOLJORAL78_50_517</strain>
    </source>
</reference>
<evidence type="ECO:0000313" key="1">
    <source>
        <dbReference type="EMBL" id="PIE83111.1"/>
    </source>
</evidence>
<accession>A0A2G6PEW5</accession>
<dbReference type="AlphaFoldDB" id="A0A2G6PEW5"/>
<sequence length="72" mass="7946">MFQTVATVPAPQMLKLLDVINSANQQDTESQLNKYLLDCRQNGYEPPVALLDLARDNIRRKIAAQPGSTSSS</sequence>
<dbReference type="Proteomes" id="UP000229278">
    <property type="component" value="Unassembled WGS sequence"/>
</dbReference>
<evidence type="ECO:0000313" key="2">
    <source>
        <dbReference type="Proteomes" id="UP000229278"/>
    </source>
</evidence>
<protein>
    <submittedName>
        <fullName evidence="1">Uncharacterized protein</fullName>
    </submittedName>
</protein>
<dbReference type="EMBL" id="PDTV01000007">
    <property type="protein sequence ID" value="PIE83111.1"/>
    <property type="molecule type" value="Genomic_DNA"/>
</dbReference>
<organism evidence="1 2">
    <name type="scientific">Candidatus Contendibacter odensensis</name>
    <dbReference type="NCBI Taxonomy" id="1400860"/>
    <lineage>
        <taxon>Bacteria</taxon>
        <taxon>Pseudomonadati</taxon>
        <taxon>Pseudomonadota</taxon>
        <taxon>Gammaproteobacteria</taxon>
        <taxon>Candidatus Competibacteraceae</taxon>
        <taxon>Candidatus Contendibacter</taxon>
    </lineage>
</organism>